<keyword evidence="2" id="KW-1185">Reference proteome</keyword>
<gene>
    <name evidence="1" type="ORF">NLG97_g5022</name>
</gene>
<reference evidence="1" key="1">
    <citation type="submission" date="2022-07" db="EMBL/GenBank/DDBJ databases">
        <title>Genome Sequence of Lecanicillium saksenae.</title>
        <authorList>
            <person name="Buettner E."/>
        </authorList>
    </citation>
    <scope>NUCLEOTIDE SEQUENCE</scope>
    <source>
        <strain evidence="1">VT-O1</strain>
    </source>
</reference>
<protein>
    <submittedName>
        <fullName evidence="1">Uncharacterized protein</fullName>
    </submittedName>
</protein>
<dbReference type="Proteomes" id="UP001148737">
    <property type="component" value="Unassembled WGS sequence"/>
</dbReference>
<dbReference type="EMBL" id="JANAKD010000537">
    <property type="protein sequence ID" value="KAJ3492976.1"/>
    <property type="molecule type" value="Genomic_DNA"/>
</dbReference>
<evidence type="ECO:0000313" key="1">
    <source>
        <dbReference type="EMBL" id="KAJ3492976.1"/>
    </source>
</evidence>
<sequence>MGIKVPQIYFADKIQGRSVPVQERIPGVGLNVAWRYLPAQEKMAFRCQARKLLKALCAVQGKGSSYVVANPDPVANRGIQTLERDILFANCGEGNGGAARHGICALLHNDLSQSNLIVRDGKIVAVVDWEMAGFFTWGVVREVHLRIRSPSKETCAHLNLPQNVLDDIYFWSDLYE</sequence>
<comment type="caution">
    <text evidence="1">The sequence shown here is derived from an EMBL/GenBank/DDBJ whole genome shotgun (WGS) entry which is preliminary data.</text>
</comment>
<organism evidence="1 2">
    <name type="scientific">Lecanicillium saksenae</name>
    <dbReference type="NCBI Taxonomy" id="468837"/>
    <lineage>
        <taxon>Eukaryota</taxon>
        <taxon>Fungi</taxon>
        <taxon>Dikarya</taxon>
        <taxon>Ascomycota</taxon>
        <taxon>Pezizomycotina</taxon>
        <taxon>Sordariomycetes</taxon>
        <taxon>Hypocreomycetidae</taxon>
        <taxon>Hypocreales</taxon>
        <taxon>Cordycipitaceae</taxon>
        <taxon>Lecanicillium</taxon>
    </lineage>
</organism>
<proteinExistence type="predicted"/>
<name>A0ACC1QW40_9HYPO</name>
<evidence type="ECO:0000313" key="2">
    <source>
        <dbReference type="Proteomes" id="UP001148737"/>
    </source>
</evidence>
<accession>A0ACC1QW40</accession>